<sequence length="29" mass="3208">MIDSHDSAFLRTTAVGRLKAKSSCGKKWL</sequence>
<dbReference type="EMBL" id="GBXM01038773">
    <property type="protein sequence ID" value="JAH69804.1"/>
    <property type="molecule type" value="Transcribed_RNA"/>
</dbReference>
<evidence type="ECO:0000313" key="1">
    <source>
        <dbReference type="EMBL" id="JAH69804.1"/>
    </source>
</evidence>
<protein>
    <submittedName>
        <fullName evidence="1">Uncharacterized protein</fullName>
    </submittedName>
</protein>
<organism evidence="1">
    <name type="scientific">Anguilla anguilla</name>
    <name type="common">European freshwater eel</name>
    <name type="synonym">Muraena anguilla</name>
    <dbReference type="NCBI Taxonomy" id="7936"/>
    <lineage>
        <taxon>Eukaryota</taxon>
        <taxon>Metazoa</taxon>
        <taxon>Chordata</taxon>
        <taxon>Craniata</taxon>
        <taxon>Vertebrata</taxon>
        <taxon>Euteleostomi</taxon>
        <taxon>Actinopterygii</taxon>
        <taxon>Neopterygii</taxon>
        <taxon>Teleostei</taxon>
        <taxon>Anguilliformes</taxon>
        <taxon>Anguillidae</taxon>
        <taxon>Anguilla</taxon>
    </lineage>
</organism>
<reference evidence="1" key="1">
    <citation type="submission" date="2014-11" db="EMBL/GenBank/DDBJ databases">
        <authorList>
            <person name="Amaro Gonzalez C."/>
        </authorList>
    </citation>
    <scope>NUCLEOTIDE SEQUENCE</scope>
</reference>
<accession>A0A0E9UVB6</accession>
<proteinExistence type="predicted"/>
<reference evidence="1" key="2">
    <citation type="journal article" date="2015" name="Fish Shellfish Immunol.">
        <title>Early steps in the European eel (Anguilla anguilla)-Vibrio vulnificus interaction in the gills: Role of the RtxA13 toxin.</title>
        <authorList>
            <person name="Callol A."/>
            <person name="Pajuelo D."/>
            <person name="Ebbesson L."/>
            <person name="Teles M."/>
            <person name="MacKenzie S."/>
            <person name="Amaro C."/>
        </authorList>
    </citation>
    <scope>NUCLEOTIDE SEQUENCE</scope>
</reference>
<dbReference type="AlphaFoldDB" id="A0A0E9UVB6"/>
<name>A0A0E9UVB6_ANGAN</name>